<evidence type="ECO:0000313" key="9">
    <source>
        <dbReference type="Proteomes" id="UP001552299"/>
    </source>
</evidence>
<keyword evidence="3" id="KW-0328">Glycosyltransferase</keyword>
<keyword evidence="6" id="KW-0472">Membrane</keyword>
<feature type="transmembrane region" description="Helical" evidence="6">
    <location>
        <begin position="12"/>
        <end position="41"/>
    </location>
</feature>
<dbReference type="GO" id="GO:0000139">
    <property type="term" value="C:Golgi membrane"/>
    <property type="evidence" value="ECO:0007669"/>
    <property type="project" value="UniProtKB-SubCell"/>
</dbReference>
<evidence type="ECO:0000256" key="2">
    <source>
        <dbReference type="ARBA" id="ARBA00010271"/>
    </source>
</evidence>
<dbReference type="AlphaFoldDB" id="A0ABD0UGL9"/>
<sequence length="498" mass="57659">MEKFSAKRRGRAAAAAIFIRHCPFFLYVLLIPLLFAVWSLLLHFTHLPSPPPPNDRCANRYIYIHNLPSRFNTDLLRNCRSLSQWTDMCLFLSNSGLGPPLPASSIFPSSTWYSTNQFSLDLIFHHRVNRYPCLTRNSSLASAVFVPFYAGLDISRHLWSGPEAGNVSVRDSSLHDLTRWLTSRPEWAVMGGRDHFFVAGRITWDFRRLSDGESDWGSKLLLLPAVANMTALLIESSPWHTNDMAIPYPTYFHPSTDADVTTWQERVIRRRRPFLFSFAGAPRPNRTDDIRGRLTDQCRGSKRCGLLECGPSVSRCHSPESVMKLFESSEFCLQPQGDSYTRRSAFDAMVAGCIPVFFHPGSAYVQYFWHLPKNYSSYSVFIPEKEVREGKVKVEDILLKFGEEKMRAMREQVVRLIPRLVYGDPRGKMESVKDAFDVAVEEVIKRVERRRRRMDDRRTDQMRRRWSVDDDEEEESWQFYLGGKGKHEWDYFFSSASM</sequence>
<comment type="subcellular location">
    <subcellularLocation>
        <location evidence="1">Golgi apparatus membrane</location>
        <topology evidence="1">Single-pass type II membrane protein</topology>
    </subcellularLocation>
</comment>
<reference evidence="8 9" key="1">
    <citation type="journal article" date="2024" name="Plant Biotechnol. J.">
        <title>Dendrobium thyrsiflorum genome and its molecular insights into genes involved in important horticultural traits.</title>
        <authorList>
            <person name="Chen B."/>
            <person name="Wang J.Y."/>
            <person name="Zheng P.J."/>
            <person name="Li K.L."/>
            <person name="Liang Y.M."/>
            <person name="Chen X.F."/>
            <person name="Zhang C."/>
            <person name="Zhao X."/>
            <person name="He X."/>
            <person name="Zhang G.Q."/>
            <person name="Liu Z.J."/>
            <person name="Xu Q."/>
        </authorList>
    </citation>
    <scope>NUCLEOTIDE SEQUENCE [LARGE SCALE GENOMIC DNA]</scope>
    <source>
        <strain evidence="8">GZMU011</strain>
    </source>
</reference>
<keyword evidence="6" id="KW-0812">Transmembrane</keyword>
<name>A0ABD0UGL9_DENTH</name>
<dbReference type="InterPro" id="IPR040911">
    <property type="entry name" value="Exostosin_GT47"/>
</dbReference>
<organism evidence="8 9">
    <name type="scientific">Dendrobium thyrsiflorum</name>
    <name type="common">Pinecone-like raceme dendrobium</name>
    <name type="synonym">Orchid</name>
    <dbReference type="NCBI Taxonomy" id="117978"/>
    <lineage>
        <taxon>Eukaryota</taxon>
        <taxon>Viridiplantae</taxon>
        <taxon>Streptophyta</taxon>
        <taxon>Embryophyta</taxon>
        <taxon>Tracheophyta</taxon>
        <taxon>Spermatophyta</taxon>
        <taxon>Magnoliopsida</taxon>
        <taxon>Liliopsida</taxon>
        <taxon>Asparagales</taxon>
        <taxon>Orchidaceae</taxon>
        <taxon>Epidendroideae</taxon>
        <taxon>Malaxideae</taxon>
        <taxon>Dendrobiinae</taxon>
        <taxon>Dendrobium</taxon>
    </lineage>
</organism>
<dbReference type="GO" id="GO:0016757">
    <property type="term" value="F:glycosyltransferase activity"/>
    <property type="evidence" value="ECO:0007669"/>
    <property type="project" value="UniProtKB-KW"/>
</dbReference>
<comment type="caution">
    <text evidence="8">The sequence shown here is derived from an EMBL/GenBank/DDBJ whole genome shotgun (WGS) entry which is preliminary data.</text>
</comment>
<gene>
    <name evidence="8" type="ORF">M5K25_019883</name>
</gene>
<dbReference type="InterPro" id="IPR004263">
    <property type="entry name" value="Exostosin"/>
</dbReference>
<accession>A0ABD0UGL9</accession>
<keyword evidence="9" id="KW-1185">Reference proteome</keyword>
<dbReference type="EMBL" id="JANQDX010000015">
    <property type="protein sequence ID" value="KAL0911724.1"/>
    <property type="molecule type" value="Genomic_DNA"/>
</dbReference>
<dbReference type="Pfam" id="PF03016">
    <property type="entry name" value="Exostosin_GT47"/>
    <property type="match status" value="1"/>
</dbReference>
<evidence type="ECO:0000256" key="6">
    <source>
        <dbReference type="SAM" id="Phobius"/>
    </source>
</evidence>
<evidence type="ECO:0000256" key="4">
    <source>
        <dbReference type="ARBA" id="ARBA00022968"/>
    </source>
</evidence>
<evidence type="ECO:0000256" key="1">
    <source>
        <dbReference type="ARBA" id="ARBA00004323"/>
    </source>
</evidence>
<comment type="similarity">
    <text evidence="2">Belongs to the glycosyltransferase 47 family.</text>
</comment>
<proteinExistence type="inferred from homology"/>
<dbReference type="PANTHER" id="PTHR11062:SF117">
    <property type="entry name" value="XYLOGLUCAN-SPECIFIC GALACTURONOSYLTRANSFERASE 1"/>
    <property type="match status" value="1"/>
</dbReference>
<dbReference type="Proteomes" id="UP001552299">
    <property type="component" value="Unassembled WGS sequence"/>
</dbReference>
<keyword evidence="5" id="KW-0333">Golgi apparatus</keyword>
<keyword evidence="6" id="KW-1133">Transmembrane helix</keyword>
<evidence type="ECO:0000256" key="3">
    <source>
        <dbReference type="ARBA" id="ARBA00022676"/>
    </source>
</evidence>
<evidence type="ECO:0000259" key="7">
    <source>
        <dbReference type="Pfam" id="PF03016"/>
    </source>
</evidence>
<keyword evidence="3" id="KW-0808">Transferase</keyword>
<protein>
    <recommendedName>
        <fullName evidence="7">Exostosin GT47 domain-containing protein</fullName>
    </recommendedName>
</protein>
<evidence type="ECO:0000256" key="5">
    <source>
        <dbReference type="ARBA" id="ARBA00023034"/>
    </source>
</evidence>
<dbReference type="PANTHER" id="PTHR11062">
    <property type="entry name" value="EXOSTOSIN HEPARAN SULFATE GLYCOSYLTRANSFERASE -RELATED"/>
    <property type="match status" value="1"/>
</dbReference>
<keyword evidence="4" id="KW-0735">Signal-anchor</keyword>
<feature type="domain" description="Exostosin GT47" evidence="7">
    <location>
        <begin position="57"/>
        <end position="391"/>
    </location>
</feature>
<evidence type="ECO:0000313" key="8">
    <source>
        <dbReference type="EMBL" id="KAL0911724.1"/>
    </source>
</evidence>